<protein>
    <recommendedName>
        <fullName evidence="3">Cytochrome b5 heme-binding domain-containing protein</fullName>
    </recommendedName>
</protein>
<evidence type="ECO:0000313" key="1">
    <source>
        <dbReference type="EMBL" id="UOG75660.1"/>
    </source>
</evidence>
<accession>A0ABY4D2D8</accession>
<sequence length="64" mass="6807">MSIHLIASFLELESHSEEAKPTQVNLLAETAAHPLQLGGALPASALIIGDTVYDLLGGHPDIRY</sequence>
<gene>
    <name evidence="1" type="ORF">MTX78_03480</name>
</gene>
<evidence type="ECO:0008006" key="3">
    <source>
        <dbReference type="Google" id="ProtNLM"/>
    </source>
</evidence>
<dbReference type="Proteomes" id="UP000831113">
    <property type="component" value="Chromosome"/>
</dbReference>
<dbReference type="EMBL" id="CP094669">
    <property type="protein sequence ID" value="UOG75660.1"/>
    <property type="molecule type" value="Genomic_DNA"/>
</dbReference>
<evidence type="ECO:0000313" key="2">
    <source>
        <dbReference type="Proteomes" id="UP000831113"/>
    </source>
</evidence>
<keyword evidence="2" id="KW-1185">Reference proteome</keyword>
<dbReference type="RefSeq" id="WP_243799943.1">
    <property type="nucleotide sequence ID" value="NZ_CP094669.1"/>
</dbReference>
<name>A0ABY4D2D8_9BACT</name>
<organism evidence="1 2">
    <name type="scientific">Hymenobacter tibetensis</name>
    <dbReference type="NCBI Taxonomy" id="497967"/>
    <lineage>
        <taxon>Bacteria</taxon>
        <taxon>Pseudomonadati</taxon>
        <taxon>Bacteroidota</taxon>
        <taxon>Cytophagia</taxon>
        <taxon>Cytophagales</taxon>
        <taxon>Hymenobacteraceae</taxon>
        <taxon>Hymenobacter</taxon>
    </lineage>
</organism>
<reference evidence="1 2" key="1">
    <citation type="submission" date="2022-03" db="EMBL/GenBank/DDBJ databases">
        <title>Hymenobactersp. isolated from the air.</title>
        <authorList>
            <person name="Won M."/>
            <person name="Kwon S.-W."/>
        </authorList>
    </citation>
    <scope>NUCLEOTIDE SEQUENCE [LARGE SCALE GENOMIC DNA]</scope>
    <source>
        <strain evidence="1 2">KACC 21982</strain>
    </source>
</reference>
<proteinExistence type="predicted"/>